<dbReference type="Pfam" id="PF18740">
    <property type="entry name" value="EC042_2821"/>
    <property type="match status" value="1"/>
</dbReference>
<organism evidence="3 4">
    <name type="scientific">Clostridium manihotivorum</name>
    <dbReference type="NCBI Taxonomy" id="2320868"/>
    <lineage>
        <taxon>Bacteria</taxon>
        <taxon>Bacillati</taxon>
        <taxon>Bacillota</taxon>
        <taxon>Clostridia</taxon>
        <taxon>Eubacteriales</taxon>
        <taxon>Clostridiaceae</taxon>
        <taxon>Clostridium</taxon>
    </lineage>
</organism>
<protein>
    <submittedName>
        <fullName evidence="3">DUF3644 domain-containing protein</fullName>
    </submittedName>
</protein>
<proteinExistence type="predicted"/>
<dbReference type="InterPro" id="IPR022104">
    <property type="entry name" value="DUF3644"/>
</dbReference>
<dbReference type="KEGG" id="cmah:C1I91_22775"/>
<feature type="domain" description="EC042-2821-like Restriction Endonuclease-like" evidence="2">
    <location>
        <begin position="224"/>
        <end position="311"/>
    </location>
</feature>
<evidence type="ECO:0000313" key="3">
    <source>
        <dbReference type="EMBL" id="QAA34233.1"/>
    </source>
</evidence>
<evidence type="ECO:0000259" key="1">
    <source>
        <dbReference type="Pfam" id="PF12358"/>
    </source>
</evidence>
<dbReference type="Pfam" id="PF12358">
    <property type="entry name" value="DUF3644"/>
    <property type="match status" value="1"/>
</dbReference>
<evidence type="ECO:0000313" key="4">
    <source>
        <dbReference type="Proteomes" id="UP000286268"/>
    </source>
</evidence>
<dbReference type="AlphaFoldDB" id="A0A410DYS3"/>
<dbReference type="InterPro" id="IPR049530">
    <property type="entry name" value="EC042_2821"/>
</dbReference>
<dbReference type="Proteomes" id="UP000286268">
    <property type="component" value="Chromosome"/>
</dbReference>
<accession>A0A410DYS3</accession>
<keyword evidence="4" id="KW-1185">Reference proteome</keyword>
<dbReference type="RefSeq" id="WP_128214954.1">
    <property type="nucleotide sequence ID" value="NZ_CP025746.1"/>
</dbReference>
<name>A0A410DYS3_9CLOT</name>
<gene>
    <name evidence="3" type="ORF">C1I91_22775</name>
</gene>
<sequence length="316" mass="37571">MDRMITKLLYKSKEAFMTAIEIYNKPTLHYRAEGFSFFICNSWELMLKAYMIHKLGEDSIYYENNPNRTITLKRCISIVFANETSPLRLNLEKILELRNMSTIFVTEEYEFIYLPLFQSCIFNFIEKMKDFHDIDMTKIIPPNLFTRTLNINSINANEVKAKYPQEIANKIINANNYISTLTSQNNHTFATNIENYNHIANTKDKSILSINNEDRIKIIKELKDPNNTHKYNMRSCNNEINKRLKSLGINLKFNRYHFELFCEYYRIKENPKLCFIYKINSSPNYSYSIKTIDFIVDEIKKDPKNIIESLRENLKK</sequence>
<feature type="domain" description="DUF3644" evidence="1">
    <location>
        <begin position="7"/>
        <end position="176"/>
    </location>
</feature>
<dbReference type="EMBL" id="CP025746">
    <property type="protein sequence ID" value="QAA34233.1"/>
    <property type="molecule type" value="Genomic_DNA"/>
</dbReference>
<reference evidence="3 4" key="1">
    <citation type="submission" date="2018-01" db="EMBL/GenBank/DDBJ databases">
        <title>Genome Sequencing and Assembly of Anaerobacter polyendosporus strain CT4.</title>
        <authorList>
            <person name="Tachaapaikoon C."/>
            <person name="Sutheeworapong S."/>
            <person name="Jenjaroenpun P."/>
            <person name="Wongsurawat T."/>
            <person name="Nookeaw I."/>
            <person name="Cheawchanlertfa P."/>
            <person name="Kosugi A."/>
            <person name="Cheevadhanarak S."/>
            <person name="Ratanakhanokchai K."/>
        </authorList>
    </citation>
    <scope>NUCLEOTIDE SEQUENCE [LARGE SCALE GENOMIC DNA]</scope>
    <source>
        <strain evidence="3 4">CT4</strain>
    </source>
</reference>
<dbReference type="OrthoDB" id="1398764at2"/>
<evidence type="ECO:0000259" key="2">
    <source>
        <dbReference type="Pfam" id="PF18740"/>
    </source>
</evidence>